<evidence type="ECO:0000313" key="1">
    <source>
        <dbReference type="EMBL" id="PSH70192.1"/>
    </source>
</evidence>
<dbReference type="EMBL" id="PGGO01000002">
    <property type="protein sequence ID" value="PSH70192.1"/>
    <property type="molecule type" value="Genomic_DNA"/>
</dbReference>
<comment type="caution">
    <text evidence="1">The sequence shown here is derived from an EMBL/GenBank/DDBJ whole genome shotgun (WGS) entry which is preliminary data.</text>
</comment>
<reference evidence="2" key="1">
    <citation type="submission" date="2017-11" db="EMBL/GenBank/DDBJ databases">
        <authorList>
            <person name="Kuznetsova I."/>
            <person name="Sazanova A."/>
            <person name="Chirak E."/>
            <person name="Safronova V."/>
            <person name="Willems A."/>
        </authorList>
    </citation>
    <scope>NUCLEOTIDE SEQUENCE [LARGE SCALE GENOMIC DNA]</scope>
    <source>
        <strain evidence="2">STM 196</strain>
    </source>
</reference>
<organism evidence="1 2">
    <name type="scientific">Phyllobacterium brassicacearum</name>
    <dbReference type="NCBI Taxonomy" id="314235"/>
    <lineage>
        <taxon>Bacteria</taxon>
        <taxon>Pseudomonadati</taxon>
        <taxon>Pseudomonadota</taxon>
        <taxon>Alphaproteobacteria</taxon>
        <taxon>Hyphomicrobiales</taxon>
        <taxon>Phyllobacteriaceae</taxon>
        <taxon>Phyllobacterium</taxon>
    </lineage>
</organism>
<name>A0A2P7BUV8_9HYPH</name>
<dbReference type="RefSeq" id="WP_106709606.1">
    <property type="nucleotide sequence ID" value="NZ_PGGO01000002.1"/>
</dbReference>
<dbReference type="OrthoDB" id="8281798at2"/>
<evidence type="ECO:0000313" key="2">
    <source>
        <dbReference type="Proteomes" id="UP000241444"/>
    </source>
</evidence>
<dbReference type="AlphaFoldDB" id="A0A2P7BUV8"/>
<keyword evidence="2" id="KW-1185">Reference proteome</keyword>
<gene>
    <name evidence="1" type="ORF">CU102_03630</name>
</gene>
<sequence>MALDIRRQEDRIRAQAGSVSARSDATKVEQVQAKAFDASIARSEQAARRTKETFIGQIGRPRKPKLANPGLFDLSRSQEILNYLINDLLPELDIDKEIASITATMLSEEIDNRRELQNRLSQVQTQ</sequence>
<accession>A0A2P7BUV8</accession>
<protein>
    <submittedName>
        <fullName evidence="1">Uncharacterized protein</fullName>
    </submittedName>
</protein>
<proteinExistence type="predicted"/>
<dbReference type="Proteomes" id="UP000241444">
    <property type="component" value="Unassembled WGS sequence"/>
</dbReference>